<feature type="domain" description="Glycosyltransferase 2-like" evidence="5">
    <location>
        <begin position="70"/>
        <end position="241"/>
    </location>
</feature>
<dbReference type="EC" id="2.4.-.-" evidence="6"/>
<evidence type="ECO:0000256" key="2">
    <source>
        <dbReference type="ARBA" id="ARBA00022676"/>
    </source>
</evidence>
<sequence>MAPEHCSAQCHWVGFRVSLEVLQEGSAGVSILLFLSIAVYGYLIIRRWIAWKRLPVVETGADRAPSTRLSVIIPVRNEARHILNLLQDLEQQTYPKALFEVLVVDDHSDDSTATIVEEYRKTSELNLHLVQLAAYEGLTQKKAAVRKGVELSAGELLVLTDGDCRVQPEWLQLYAQVYTSRKPYFISGPVSFHNTHTLFERMQLVEFASLIGVGAASIGMGKPNMCNGANLAYAKEAFEKVGGFSGNEHLASGDDEFLLHKIHQKYPGRIAFLKDSRAIVHTEARKTIRSFIAQRVRWASKWKSYQQRHVQLVALSVFLVNLLLFAAIPMVLTGMISWFVFAAAYITKFAIDFLFLMRILTFFGRKQYLFYMLPLQLVYIPYVLFTAVCGLFGRYSWKGRIIRN</sequence>
<dbReference type="InterPro" id="IPR001173">
    <property type="entry name" value="Glyco_trans_2-like"/>
</dbReference>
<keyword evidence="3 6" id="KW-0808">Transferase</keyword>
<name>A0ABW5CUI8_9BACT</name>
<evidence type="ECO:0000256" key="4">
    <source>
        <dbReference type="SAM" id="Phobius"/>
    </source>
</evidence>
<evidence type="ECO:0000256" key="1">
    <source>
        <dbReference type="ARBA" id="ARBA00006739"/>
    </source>
</evidence>
<dbReference type="PANTHER" id="PTHR43630">
    <property type="entry name" value="POLY-BETA-1,6-N-ACETYL-D-GLUCOSAMINE SYNTHASE"/>
    <property type="match status" value="1"/>
</dbReference>
<keyword evidence="2 6" id="KW-0328">Glycosyltransferase</keyword>
<feature type="transmembrane region" description="Helical" evidence="4">
    <location>
        <begin position="338"/>
        <end position="356"/>
    </location>
</feature>
<proteinExistence type="inferred from homology"/>
<protein>
    <submittedName>
        <fullName evidence="6">Glycosyltransferase</fullName>
        <ecNumber evidence="6">2.4.-.-</ecNumber>
    </submittedName>
</protein>
<evidence type="ECO:0000313" key="6">
    <source>
        <dbReference type="EMBL" id="MFD2245257.1"/>
    </source>
</evidence>
<keyword evidence="4" id="KW-0812">Transmembrane</keyword>
<dbReference type="GO" id="GO:0016757">
    <property type="term" value="F:glycosyltransferase activity"/>
    <property type="evidence" value="ECO:0007669"/>
    <property type="project" value="UniProtKB-KW"/>
</dbReference>
<feature type="transmembrane region" description="Helical" evidence="4">
    <location>
        <begin position="25"/>
        <end position="45"/>
    </location>
</feature>
<dbReference type="InterPro" id="IPR029044">
    <property type="entry name" value="Nucleotide-diphossugar_trans"/>
</dbReference>
<feature type="transmembrane region" description="Helical" evidence="4">
    <location>
        <begin position="368"/>
        <end position="393"/>
    </location>
</feature>
<evidence type="ECO:0000256" key="3">
    <source>
        <dbReference type="ARBA" id="ARBA00022679"/>
    </source>
</evidence>
<feature type="transmembrane region" description="Helical" evidence="4">
    <location>
        <begin position="310"/>
        <end position="332"/>
    </location>
</feature>
<dbReference type="EMBL" id="JBHUIM010000001">
    <property type="protein sequence ID" value="MFD2245257.1"/>
    <property type="molecule type" value="Genomic_DNA"/>
</dbReference>
<dbReference type="Proteomes" id="UP001597374">
    <property type="component" value="Unassembled WGS sequence"/>
</dbReference>
<organism evidence="6 7">
    <name type="scientific">Pontibacter ruber</name>
    <dbReference type="NCBI Taxonomy" id="1343895"/>
    <lineage>
        <taxon>Bacteria</taxon>
        <taxon>Pseudomonadati</taxon>
        <taxon>Bacteroidota</taxon>
        <taxon>Cytophagia</taxon>
        <taxon>Cytophagales</taxon>
        <taxon>Hymenobacteraceae</taxon>
        <taxon>Pontibacter</taxon>
    </lineage>
</organism>
<dbReference type="Gene3D" id="3.90.550.10">
    <property type="entry name" value="Spore Coat Polysaccharide Biosynthesis Protein SpsA, Chain A"/>
    <property type="match status" value="1"/>
</dbReference>
<evidence type="ECO:0000259" key="5">
    <source>
        <dbReference type="Pfam" id="PF00535"/>
    </source>
</evidence>
<accession>A0ABW5CUI8</accession>
<dbReference type="PANTHER" id="PTHR43630:SF1">
    <property type="entry name" value="POLY-BETA-1,6-N-ACETYL-D-GLUCOSAMINE SYNTHASE"/>
    <property type="match status" value="1"/>
</dbReference>
<dbReference type="RefSeq" id="WP_250429286.1">
    <property type="nucleotide sequence ID" value="NZ_JALPRR010000002.1"/>
</dbReference>
<comment type="caution">
    <text evidence="6">The sequence shown here is derived from an EMBL/GenBank/DDBJ whole genome shotgun (WGS) entry which is preliminary data.</text>
</comment>
<keyword evidence="7" id="KW-1185">Reference proteome</keyword>
<evidence type="ECO:0000313" key="7">
    <source>
        <dbReference type="Proteomes" id="UP001597374"/>
    </source>
</evidence>
<keyword evidence="4" id="KW-1133">Transmembrane helix</keyword>
<gene>
    <name evidence="6" type="ORF">ACFSKP_03260</name>
</gene>
<comment type="similarity">
    <text evidence="1">Belongs to the glycosyltransferase 2 family.</text>
</comment>
<dbReference type="CDD" id="cd04192">
    <property type="entry name" value="GT_2_like_e"/>
    <property type="match status" value="1"/>
</dbReference>
<dbReference type="SUPFAM" id="SSF53448">
    <property type="entry name" value="Nucleotide-diphospho-sugar transferases"/>
    <property type="match status" value="1"/>
</dbReference>
<reference evidence="7" key="1">
    <citation type="journal article" date="2019" name="Int. J. Syst. Evol. Microbiol.">
        <title>The Global Catalogue of Microorganisms (GCM) 10K type strain sequencing project: providing services to taxonomists for standard genome sequencing and annotation.</title>
        <authorList>
            <consortium name="The Broad Institute Genomics Platform"/>
            <consortium name="The Broad Institute Genome Sequencing Center for Infectious Disease"/>
            <person name="Wu L."/>
            <person name="Ma J."/>
        </authorList>
    </citation>
    <scope>NUCLEOTIDE SEQUENCE [LARGE SCALE GENOMIC DNA]</scope>
    <source>
        <strain evidence="7">CGMCC 4.1782</strain>
    </source>
</reference>
<dbReference type="Pfam" id="PF00535">
    <property type="entry name" value="Glycos_transf_2"/>
    <property type="match status" value="1"/>
</dbReference>
<keyword evidence="4" id="KW-0472">Membrane</keyword>